<dbReference type="EMBL" id="JAULJQ010000007">
    <property type="protein sequence ID" value="MDO2409804.1"/>
    <property type="molecule type" value="Genomic_DNA"/>
</dbReference>
<feature type="transmembrane region" description="Helical" evidence="1">
    <location>
        <begin position="22"/>
        <end position="48"/>
    </location>
</feature>
<evidence type="ECO:0000313" key="3">
    <source>
        <dbReference type="Proteomes" id="UP001171111"/>
    </source>
</evidence>
<organism evidence="2 3">
    <name type="scientific">Campylobacter magnus</name>
    <dbReference type="NCBI Taxonomy" id="3026462"/>
    <lineage>
        <taxon>Bacteria</taxon>
        <taxon>Pseudomonadati</taxon>
        <taxon>Campylobacterota</taxon>
        <taxon>Epsilonproteobacteria</taxon>
        <taxon>Campylobacterales</taxon>
        <taxon>Campylobacteraceae</taxon>
        <taxon>Campylobacter</taxon>
    </lineage>
</organism>
<dbReference type="Proteomes" id="UP001171111">
    <property type="component" value="Unassembled WGS sequence"/>
</dbReference>
<dbReference type="RefSeq" id="WP_302244583.1">
    <property type="nucleotide sequence ID" value="NZ_JAULJQ010000007.1"/>
</dbReference>
<reference evidence="2 3" key="1">
    <citation type="submission" date="2023-06" db="EMBL/GenBank/DDBJ databases">
        <title>Campylobacter magnum sp. nov., isolated from cecal contents of domestic pigs (Sus scrofa domesticus).</title>
        <authorList>
            <person name="Papic B."/>
            <person name="Gruntar I."/>
        </authorList>
    </citation>
    <scope>NUCLEOTIDE SEQUENCE [LARGE SCALE GENOMIC DNA]</scope>
    <source>
        <strain evidence="3">34484-21</strain>
    </source>
</reference>
<evidence type="ECO:0000313" key="2">
    <source>
        <dbReference type="EMBL" id="MDO2409804.1"/>
    </source>
</evidence>
<keyword evidence="1" id="KW-1133">Transmembrane helix</keyword>
<sequence length="58" mass="6261">MSSSFLHWSLQLLWHSSSQESFAGFITFIIAGAPKAILFVAFSLVALFSAPKSAKKAS</sequence>
<name>A0ABT8T7V4_9BACT</name>
<accession>A0ABT8T7V4</accession>
<evidence type="ECO:0000256" key="1">
    <source>
        <dbReference type="SAM" id="Phobius"/>
    </source>
</evidence>
<keyword evidence="3" id="KW-1185">Reference proteome</keyword>
<keyword evidence="1" id="KW-0472">Membrane</keyword>
<comment type="caution">
    <text evidence="2">The sequence shown here is derived from an EMBL/GenBank/DDBJ whole genome shotgun (WGS) entry which is preliminary data.</text>
</comment>
<protein>
    <submittedName>
        <fullName evidence="2">Uncharacterized protein</fullName>
    </submittedName>
</protein>
<keyword evidence="1" id="KW-0812">Transmembrane</keyword>
<gene>
    <name evidence="2" type="ORF">Q2362_06795</name>
</gene>
<proteinExistence type="predicted"/>